<feature type="domain" description="ZU5" evidence="10">
    <location>
        <begin position="699"/>
        <end position="829"/>
    </location>
</feature>
<evidence type="ECO:0000256" key="5">
    <source>
        <dbReference type="ARBA" id="ARBA00012670"/>
    </source>
</evidence>
<dbReference type="RefSeq" id="WP_171650907.1">
    <property type="nucleotide sequence ID" value="NZ_WHOD01000020.1"/>
</dbReference>
<dbReference type="InterPro" id="IPR000906">
    <property type="entry name" value="ZU5_dom"/>
</dbReference>
<dbReference type="Pfam" id="PF06964">
    <property type="entry name" value="Alpha-L-AF_C"/>
    <property type="match status" value="1"/>
</dbReference>
<comment type="catalytic activity">
    <reaction evidence="1">
        <text>Hydrolysis of terminal non-reducing alpha-L-arabinofuranoside residues in alpha-L-arabinosides.</text>
        <dbReference type="EC" id="3.2.1.55"/>
    </reaction>
</comment>
<dbReference type="PROSITE" id="PS51272">
    <property type="entry name" value="SLH"/>
    <property type="match status" value="3"/>
</dbReference>
<evidence type="ECO:0000313" key="12">
    <source>
        <dbReference type="EMBL" id="NOU92705.1"/>
    </source>
</evidence>
<dbReference type="PANTHER" id="PTHR43576">
    <property type="entry name" value="ALPHA-L-ARABINOFURANOSIDASE C-RELATED"/>
    <property type="match status" value="1"/>
</dbReference>
<protein>
    <recommendedName>
        <fullName evidence="5">non-reducing end alpha-L-arabinofuranosidase</fullName>
        <ecNumber evidence="5">3.2.1.55</ecNumber>
    </recommendedName>
</protein>
<comment type="subunit">
    <text evidence="4">Homohexamer; trimer of dimers.</text>
</comment>
<dbReference type="SMART" id="SM00813">
    <property type="entry name" value="Alpha-L-AF_C"/>
    <property type="match status" value="1"/>
</dbReference>
<evidence type="ECO:0000256" key="4">
    <source>
        <dbReference type="ARBA" id="ARBA00011165"/>
    </source>
</evidence>
<dbReference type="Pfam" id="PF00395">
    <property type="entry name" value="SLH"/>
    <property type="match status" value="3"/>
</dbReference>
<evidence type="ECO:0000259" key="11">
    <source>
        <dbReference type="PROSITE" id="PS51272"/>
    </source>
</evidence>
<feature type="domain" description="SLH" evidence="11">
    <location>
        <begin position="968"/>
        <end position="1023"/>
    </location>
</feature>
<keyword evidence="13" id="KW-1185">Reference proteome</keyword>
<evidence type="ECO:0000256" key="7">
    <source>
        <dbReference type="ARBA" id="ARBA00023277"/>
    </source>
</evidence>
<dbReference type="GO" id="GO:0046373">
    <property type="term" value="P:L-arabinose metabolic process"/>
    <property type="evidence" value="ECO:0007669"/>
    <property type="project" value="InterPro"/>
</dbReference>
<feature type="domain" description="SLH" evidence="11">
    <location>
        <begin position="842"/>
        <end position="902"/>
    </location>
</feature>
<dbReference type="InterPro" id="IPR055235">
    <property type="entry name" value="ASD1_cat"/>
</dbReference>
<reference evidence="12" key="1">
    <citation type="submission" date="2019-10" db="EMBL/GenBank/DDBJ databases">
        <title>Description of Paenibacillus glebae sp. nov.</title>
        <authorList>
            <person name="Carlier A."/>
            <person name="Qi S."/>
        </authorList>
    </citation>
    <scope>NUCLEOTIDE SEQUENCE</scope>
    <source>
        <strain evidence="12">LMG 31456</strain>
    </source>
</reference>
<evidence type="ECO:0000256" key="1">
    <source>
        <dbReference type="ARBA" id="ARBA00001462"/>
    </source>
</evidence>
<sequence length="1023" mass="111553">MQSFNKNVSGFTSLLLCASLFVGGVMTPQAAAAEASNTKITVESSNVLHSIKPGLFGVNHRYFVDGVGMWDPVTKSVYAQFDKNLSEIGLKSLRYPGGTTANLFWWKRSIGPVEQRLNQVNPYLGNGPEKANFGLDEAMRYSEKHGFDTPYVYNVGNGDPQDAAELVEYLNSPADAAHPWAMKRAQNGHPAPYNIKTFELGNEINFFGQNYWMSGQIVSQDPAVLALNSNSDLKTAYLYANGGTVKFTQQKTGLIDDWREADPTDASKSNGKPNQVKYAKYAPIVAGSQVEVSIGNNMYNPATGKNDLWQAQNWTQVSNLSVTGATYSFELDYTTGAIKFGDGTHGNIPAAGKEIKVTYQTTHAGVGEYYAKMKAVDPTIKIYSSMDQSYAIAALGNTVPYDGIVIHPYVGLKKEPVVGLSMATPYDPNNVAKYHYATMLDSEARVQEVKEIAHSSATVSGRNIKPIVTEYGQHDAEFKTYQENGVTKTALLYEGSLGATLQTANMLMHFIDMDLEYALRHSLIDRWFENKSAVPMALFDTYTFLPSASAYMYKMFTHMSGANEVKSTINNNPVRTVNIDNKDQNINKLMTVASRTDNDLYMIVLNQDATDAVTSAVELSGYKAQSAEVWTLNSDKLEDINTNEKPNTVDIDTSELTINSSTFNYTYPAHSITAFKFTPAKSISSNSSSHRGGGASVSTQASNSVSIAAGGSGKVSLGDEVSVVIPEGALNEAAQISIQKIELTESLKTDKMKLISPIFEISKNINGNFKNPVTLTLQLDTALLGDNKASIFYYDESAKKWMEVGGTVSGTTITATVDHFTKFAVFATSKEASKPKDMSKPSESMAWKDIKGHWAQVQIEDGASKGIINGYNDGTFLPDRTITRSEFTLMMSRALHLQGKAEDLTFSDANRIPSWALEGVSSAVNAGWITGYEDNTFRPDQPISRAEIVTMIGRALKLSDKNLTKPSFADDADIPSWAKGYVAAAAAKGIVNGRSSDLFAPNERATRAEVVVTVLRMLQAAPQ</sequence>
<proteinExistence type="inferred from homology"/>
<comment type="caution">
    <text evidence="12">The sequence shown here is derived from an EMBL/GenBank/DDBJ whole genome shotgun (WGS) entry which is preliminary data.</text>
</comment>
<dbReference type="GO" id="GO:0046556">
    <property type="term" value="F:alpha-L-arabinofuranosidase activity"/>
    <property type="evidence" value="ECO:0007669"/>
    <property type="project" value="UniProtKB-EC"/>
</dbReference>
<evidence type="ECO:0000256" key="2">
    <source>
        <dbReference type="ARBA" id="ARBA00004881"/>
    </source>
</evidence>
<dbReference type="PROSITE" id="PS51145">
    <property type="entry name" value="ZU5"/>
    <property type="match status" value="1"/>
</dbReference>
<dbReference type="InterPro" id="IPR010720">
    <property type="entry name" value="Alpha-L-AF_C"/>
</dbReference>
<dbReference type="Gene3D" id="2.60.220.30">
    <property type="match status" value="1"/>
</dbReference>
<dbReference type="SUPFAM" id="SSF51011">
    <property type="entry name" value="Glycosyl hydrolase domain"/>
    <property type="match status" value="1"/>
</dbReference>
<evidence type="ECO:0000313" key="13">
    <source>
        <dbReference type="Proteomes" id="UP000641588"/>
    </source>
</evidence>
<feature type="signal peptide" evidence="9">
    <location>
        <begin position="1"/>
        <end position="32"/>
    </location>
</feature>
<comment type="similarity">
    <text evidence="3">Belongs to the glycosyl hydrolase 51 family.</text>
</comment>
<feature type="domain" description="SLH" evidence="11">
    <location>
        <begin position="903"/>
        <end position="966"/>
    </location>
</feature>
<dbReference type="Gene3D" id="3.20.20.80">
    <property type="entry name" value="Glycosidases"/>
    <property type="match status" value="2"/>
</dbReference>
<evidence type="ECO:0000256" key="9">
    <source>
        <dbReference type="SAM" id="SignalP"/>
    </source>
</evidence>
<dbReference type="Gene3D" id="2.60.40.1180">
    <property type="entry name" value="Golgi alpha-mannosidase II"/>
    <property type="match status" value="1"/>
</dbReference>
<gene>
    <name evidence="12" type="ORF">GC093_05605</name>
</gene>
<dbReference type="EMBL" id="WHOD01000020">
    <property type="protein sequence ID" value="NOU92705.1"/>
    <property type="molecule type" value="Genomic_DNA"/>
</dbReference>
<evidence type="ECO:0000256" key="6">
    <source>
        <dbReference type="ARBA" id="ARBA00022801"/>
    </source>
</evidence>
<dbReference type="Pfam" id="PF22848">
    <property type="entry name" value="ASD1_dom"/>
    <property type="match status" value="1"/>
</dbReference>
<comment type="pathway">
    <text evidence="2">Glycan metabolism.</text>
</comment>
<name>A0A972GMF3_9BACL</name>
<keyword evidence="7" id="KW-0119">Carbohydrate metabolism</keyword>
<accession>A0A972GMF3</accession>
<evidence type="ECO:0000256" key="8">
    <source>
        <dbReference type="ARBA" id="ARBA00023295"/>
    </source>
</evidence>
<dbReference type="GO" id="GO:0000272">
    <property type="term" value="P:polysaccharide catabolic process"/>
    <property type="evidence" value="ECO:0007669"/>
    <property type="project" value="TreeGrafter"/>
</dbReference>
<dbReference type="EC" id="3.2.1.55" evidence="5"/>
<dbReference type="AlphaFoldDB" id="A0A972GMF3"/>
<evidence type="ECO:0000259" key="10">
    <source>
        <dbReference type="PROSITE" id="PS51145"/>
    </source>
</evidence>
<feature type="chain" id="PRO_5037156076" description="non-reducing end alpha-L-arabinofuranosidase" evidence="9">
    <location>
        <begin position="33"/>
        <end position="1023"/>
    </location>
</feature>
<organism evidence="12 13">
    <name type="scientific">Paenibacillus foliorum</name>
    <dbReference type="NCBI Taxonomy" id="2654974"/>
    <lineage>
        <taxon>Bacteria</taxon>
        <taxon>Bacillati</taxon>
        <taxon>Bacillota</taxon>
        <taxon>Bacilli</taxon>
        <taxon>Bacillales</taxon>
        <taxon>Paenibacillaceae</taxon>
        <taxon>Paenibacillus</taxon>
    </lineage>
</organism>
<dbReference type="PANTHER" id="PTHR43576:SF3">
    <property type="entry name" value="ALPHA-L-ARABINOFURANOSIDASE C"/>
    <property type="match status" value="1"/>
</dbReference>
<keyword evidence="8" id="KW-0326">Glycosidase</keyword>
<dbReference type="InterPro" id="IPR017853">
    <property type="entry name" value="GH"/>
</dbReference>
<dbReference type="Proteomes" id="UP000641588">
    <property type="component" value="Unassembled WGS sequence"/>
</dbReference>
<keyword evidence="9" id="KW-0732">Signal</keyword>
<keyword evidence="6" id="KW-0378">Hydrolase</keyword>
<dbReference type="InterPro" id="IPR001119">
    <property type="entry name" value="SLH_dom"/>
</dbReference>
<evidence type="ECO:0000256" key="3">
    <source>
        <dbReference type="ARBA" id="ARBA00007186"/>
    </source>
</evidence>
<dbReference type="InterPro" id="IPR013780">
    <property type="entry name" value="Glyco_hydro_b"/>
</dbReference>
<dbReference type="SUPFAM" id="SSF51445">
    <property type="entry name" value="(Trans)glycosidases"/>
    <property type="match status" value="2"/>
</dbReference>